<dbReference type="GO" id="GO:0006508">
    <property type="term" value="P:proteolysis"/>
    <property type="evidence" value="ECO:0007669"/>
    <property type="project" value="UniProtKB-KW"/>
</dbReference>
<evidence type="ECO:0000313" key="18">
    <source>
        <dbReference type="EMBL" id="KAL1511468.1"/>
    </source>
</evidence>
<dbReference type="GO" id="GO:0005524">
    <property type="term" value="F:ATP binding"/>
    <property type="evidence" value="ECO:0007669"/>
    <property type="project" value="UniProtKB-KW"/>
</dbReference>
<dbReference type="EMBL" id="JBGBPQ010000014">
    <property type="protein sequence ID" value="KAL1511468.1"/>
    <property type="molecule type" value="Genomic_DNA"/>
</dbReference>
<feature type="compositionally biased region" description="Gly residues" evidence="16">
    <location>
        <begin position="168"/>
        <end position="181"/>
    </location>
</feature>
<keyword evidence="9" id="KW-0378">Hydrolase</keyword>
<dbReference type="Proteomes" id="UP001515480">
    <property type="component" value="Unassembled WGS sequence"/>
</dbReference>
<keyword evidence="14" id="KW-0472">Membrane</keyword>
<dbReference type="HAMAP" id="MF_01458">
    <property type="entry name" value="FtsH"/>
    <property type="match status" value="1"/>
</dbReference>
<dbReference type="InterPro" id="IPR005936">
    <property type="entry name" value="FtsH"/>
</dbReference>
<comment type="similarity">
    <text evidence="3">In the C-terminal section; belongs to the peptidase M41 family.</text>
</comment>
<keyword evidence="7" id="KW-0479">Metal-binding</keyword>
<evidence type="ECO:0000256" key="8">
    <source>
        <dbReference type="ARBA" id="ARBA00022741"/>
    </source>
</evidence>
<feature type="region of interest" description="Disordered" evidence="16">
    <location>
        <begin position="167"/>
        <end position="188"/>
    </location>
</feature>
<evidence type="ECO:0000256" key="4">
    <source>
        <dbReference type="ARBA" id="ARBA00010550"/>
    </source>
</evidence>
<dbReference type="FunFam" id="3.40.50.300:FF:000001">
    <property type="entry name" value="ATP-dependent zinc metalloprotease FtsH"/>
    <property type="match status" value="1"/>
</dbReference>
<dbReference type="InterPro" id="IPR037219">
    <property type="entry name" value="Peptidase_M41-like"/>
</dbReference>
<evidence type="ECO:0000256" key="16">
    <source>
        <dbReference type="SAM" id="MobiDB-lite"/>
    </source>
</evidence>
<comment type="similarity">
    <text evidence="15">Belongs to the AAA ATPase family.</text>
</comment>
<evidence type="ECO:0000256" key="5">
    <source>
        <dbReference type="ARBA" id="ARBA00022670"/>
    </source>
</evidence>
<dbReference type="GO" id="GO:0004176">
    <property type="term" value="F:ATP-dependent peptidase activity"/>
    <property type="evidence" value="ECO:0007669"/>
    <property type="project" value="InterPro"/>
</dbReference>
<dbReference type="Gene3D" id="3.30.720.210">
    <property type="match status" value="1"/>
</dbReference>
<evidence type="ECO:0000256" key="7">
    <source>
        <dbReference type="ARBA" id="ARBA00022723"/>
    </source>
</evidence>
<dbReference type="PROSITE" id="PS00674">
    <property type="entry name" value="AAA"/>
    <property type="match status" value="1"/>
</dbReference>
<dbReference type="AlphaFoldDB" id="A0AB34J1D8"/>
<keyword evidence="11 15" id="KW-0067">ATP-binding</keyword>
<comment type="cofactor">
    <cofactor evidence="1">
        <name>Zn(2+)</name>
        <dbReference type="ChEBI" id="CHEBI:29105"/>
    </cofactor>
</comment>
<dbReference type="Gene3D" id="1.10.8.60">
    <property type="match status" value="1"/>
</dbReference>
<dbReference type="Pfam" id="PF00004">
    <property type="entry name" value="AAA"/>
    <property type="match status" value="1"/>
</dbReference>
<keyword evidence="6" id="KW-0812">Transmembrane</keyword>
<keyword evidence="13" id="KW-0482">Metalloprotease</keyword>
<accession>A0AB34J1D8</accession>
<keyword evidence="5" id="KW-0645">Protease</keyword>
<dbReference type="Gene3D" id="1.20.58.760">
    <property type="entry name" value="Peptidase M41"/>
    <property type="match status" value="1"/>
</dbReference>
<evidence type="ECO:0000313" key="19">
    <source>
        <dbReference type="Proteomes" id="UP001515480"/>
    </source>
</evidence>
<dbReference type="CDD" id="cd19501">
    <property type="entry name" value="RecA-like_FtsH"/>
    <property type="match status" value="1"/>
</dbReference>
<dbReference type="PANTHER" id="PTHR23076">
    <property type="entry name" value="METALLOPROTEASE M41 FTSH"/>
    <property type="match status" value="1"/>
</dbReference>
<evidence type="ECO:0000259" key="17">
    <source>
        <dbReference type="SMART" id="SM00382"/>
    </source>
</evidence>
<evidence type="ECO:0000256" key="6">
    <source>
        <dbReference type="ARBA" id="ARBA00022692"/>
    </source>
</evidence>
<evidence type="ECO:0000256" key="14">
    <source>
        <dbReference type="ARBA" id="ARBA00023136"/>
    </source>
</evidence>
<evidence type="ECO:0000256" key="2">
    <source>
        <dbReference type="ARBA" id="ARBA00004370"/>
    </source>
</evidence>
<dbReference type="SUPFAM" id="SSF52540">
    <property type="entry name" value="P-loop containing nucleoside triphosphate hydrolases"/>
    <property type="match status" value="1"/>
</dbReference>
<dbReference type="GO" id="GO:0010304">
    <property type="term" value="P:PSII associated light-harvesting complex II catabolic process"/>
    <property type="evidence" value="ECO:0007669"/>
    <property type="project" value="UniProtKB-ARBA"/>
</dbReference>
<dbReference type="Pfam" id="PF01434">
    <property type="entry name" value="Peptidase_M41"/>
    <property type="match status" value="1"/>
</dbReference>
<comment type="caution">
    <text evidence="18">The sequence shown here is derived from an EMBL/GenBank/DDBJ whole genome shotgun (WGS) entry which is preliminary data.</text>
</comment>
<reference evidence="18 19" key="1">
    <citation type="journal article" date="2024" name="Science">
        <title>Giant polyketide synthase enzymes in the biosynthesis of giant marine polyether toxins.</title>
        <authorList>
            <person name="Fallon T.R."/>
            <person name="Shende V.V."/>
            <person name="Wierzbicki I.H."/>
            <person name="Pendleton A.L."/>
            <person name="Watervoot N.F."/>
            <person name="Auber R.P."/>
            <person name="Gonzalez D.J."/>
            <person name="Wisecaver J.H."/>
            <person name="Moore B.S."/>
        </authorList>
    </citation>
    <scope>NUCLEOTIDE SEQUENCE [LARGE SCALE GENOMIC DNA]</scope>
    <source>
        <strain evidence="18 19">12B1</strain>
    </source>
</reference>
<dbReference type="GO" id="GO:0004222">
    <property type="term" value="F:metalloendopeptidase activity"/>
    <property type="evidence" value="ECO:0007669"/>
    <property type="project" value="InterPro"/>
</dbReference>
<dbReference type="PANTHER" id="PTHR23076:SF113">
    <property type="entry name" value="ATP-DEPENDENT ZINC METALLOPROTEASE FTSH 1, CHLOROPLASTIC-RELATED"/>
    <property type="match status" value="1"/>
</dbReference>
<feature type="domain" description="AAA+ ATPase" evidence="17">
    <location>
        <begin position="232"/>
        <end position="374"/>
    </location>
</feature>
<dbReference type="InterPro" id="IPR041569">
    <property type="entry name" value="AAA_lid_3"/>
</dbReference>
<dbReference type="FunFam" id="1.20.58.760:FF:000001">
    <property type="entry name" value="ATP-dependent zinc metalloprotease FtsH"/>
    <property type="match status" value="1"/>
</dbReference>
<keyword evidence="10" id="KW-0862">Zinc</keyword>
<organism evidence="18 19">
    <name type="scientific">Prymnesium parvum</name>
    <name type="common">Toxic golden alga</name>
    <dbReference type="NCBI Taxonomy" id="97485"/>
    <lineage>
        <taxon>Eukaryota</taxon>
        <taxon>Haptista</taxon>
        <taxon>Haptophyta</taxon>
        <taxon>Prymnesiophyceae</taxon>
        <taxon>Prymnesiales</taxon>
        <taxon>Prymnesiaceae</taxon>
        <taxon>Prymnesium</taxon>
    </lineage>
</organism>
<evidence type="ECO:0000256" key="11">
    <source>
        <dbReference type="ARBA" id="ARBA00022840"/>
    </source>
</evidence>
<dbReference type="FunFam" id="1.10.8.60:FF:000001">
    <property type="entry name" value="ATP-dependent zinc metalloprotease FtsH"/>
    <property type="match status" value="1"/>
</dbReference>
<name>A0AB34J1D8_PRYPA</name>
<sequence length="667" mass="70613">MVRLSPTAVIALGTQGVEALHAPMRPAIPRSANPQLSLARRMHLGAAVAGMGAALSTSASAAEPRSSPWSLSTFLDAVDADQVEKVSFAADGKQVVAIDKDGNRHESLLLPGESAELINTLTKKNVVFAVQSAPEPSAGGAILGVLSSLAFPLLIIGGLIFLQRRQQGPGGGGGPMGGPMGMGKSKSQIQMEPNTGVTFQDVAGCEPSKEELTEIVEFLKNPGKYSALGAKIPRGAVMEGPPGTGKTLLARAVAGEAGVPFISASGSEFVEMFVGVGAARVRDLFGEAKKNAPCIVFIDEIDAVGRQRAGSGGGMGGGNDEREQTLNQILTEMDGFEGNSGVIVLAATNRADVLDQALLRPGRFDRRIPVDLPDNDGRLAILNVHVKGKPLAENLDLRMVAKRTTGFSGASLANLMNEAAIVAARNGKTEIGYEEVDYAIDRLTVGMVKATGTSFPDRQRLVAYHEAGHAIMGALTPDYDQVAKVTILPRTNGAGGFTLFAPSEERMSSGLYSKRYLQGQLAVALGGRVVEEIVYGEDEVTTGASGDLQQVTSIARRMVTQWGFAKDKLGATAWEMPEGTRGVGPRAASPEMEARIDDEVKALVADAYKTCKETLIKNRDLVEDLVELLIEKETVDYKELADLVVKYHPEMKEDLEKKAPPQLTTKA</sequence>
<protein>
    <recommendedName>
        <fullName evidence="17">AAA+ ATPase domain-containing protein</fullName>
    </recommendedName>
</protein>
<dbReference type="InterPro" id="IPR003960">
    <property type="entry name" value="ATPase_AAA_CS"/>
</dbReference>
<evidence type="ECO:0000256" key="10">
    <source>
        <dbReference type="ARBA" id="ARBA00022833"/>
    </source>
</evidence>
<dbReference type="InterPro" id="IPR027417">
    <property type="entry name" value="P-loop_NTPase"/>
</dbReference>
<comment type="similarity">
    <text evidence="4">In the N-terminal section; belongs to the AAA ATPase family.</text>
</comment>
<evidence type="ECO:0000256" key="1">
    <source>
        <dbReference type="ARBA" id="ARBA00001947"/>
    </source>
</evidence>
<dbReference type="SUPFAM" id="SSF140990">
    <property type="entry name" value="FtsH protease domain-like"/>
    <property type="match status" value="1"/>
</dbReference>
<gene>
    <name evidence="18" type="ORF">AB1Y20_006266</name>
</gene>
<dbReference type="InterPro" id="IPR003593">
    <property type="entry name" value="AAA+_ATPase"/>
</dbReference>
<dbReference type="NCBIfam" id="TIGR01241">
    <property type="entry name" value="FtsH_fam"/>
    <property type="match status" value="1"/>
</dbReference>
<dbReference type="Gene3D" id="3.40.50.300">
    <property type="entry name" value="P-loop containing nucleotide triphosphate hydrolases"/>
    <property type="match status" value="1"/>
</dbReference>
<dbReference type="SMART" id="SM00382">
    <property type="entry name" value="AAA"/>
    <property type="match status" value="1"/>
</dbReference>
<dbReference type="GO" id="GO:0009535">
    <property type="term" value="C:chloroplast thylakoid membrane"/>
    <property type="evidence" value="ECO:0007669"/>
    <property type="project" value="TreeGrafter"/>
</dbReference>
<evidence type="ECO:0000256" key="3">
    <source>
        <dbReference type="ARBA" id="ARBA00010044"/>
    </source>
</evidence>
<evidence type="ECO:0000256" key="12">
    <source>
        <dbReference type="ARBA" id="ARBA00022989"/>
    </source>
</evidence>
<dbReference type="InterPro" id="IPR000642">
    <property type="entry name" value="Peptidase_M41"/>
</dbReference>
<evidence type="ECO:0000256" key="13">
    <source>
        <dbReference type="ARBA" id="ARBA00023049"/>
    </source>
</evidence>
<dbReference type="GO" id="GO:0016887">
    <property type="term" value="F:ATP hydrolysis activity"/>
    <property type="evidence" value="ECO:0007669"/>
    <property type="project" value="InterPro"/>
</dbReference>
<proteinExistence type="inferred from homology"/>
<dbReference type="InterPro" id="IPR003959">
    <property type="entry name" value="ATPase_AAA_core"/>
</dbReference>
<dbReference type="GO" id="GO:0046872">
    <property type="term" value="F:metal ion binding"/>
    <property type="evidence" value="ECO:0007669"/>
    <property type="project" value="UniProtKB-KW"/>
</dbReference>
<evidence type="ECO:0000256" key="9">
    <source>
        <dbReference type="ARBA" id="ARBA00022801"/>
    </source>
</evidence>
<keyword evidence="12" id="KW-1133">Transmembrane helix</keyword>
<keyword evidence="19" id="KW-1185">Reference proteome</keyword>
<dbReference type="Pfam" id="PF17862">
    <property type="entry name" value="AAA_lid_3"/>
    <property type="match status" value="1"/>
</dbReference>
<evidence type="ECO:0000256" key="15">
    <source>
        <dbReference type="RuleBase" id="RU003651"/>
    </source>
</evidence>
<keyword evidence="8 15" id="KW-0547">Nucleotide-binding</keyword>
<comment type="subcellular location">
    <subcellularLocation>
        <location evidence="2">Membrane</location>
    </subcellularLocation>
</comment>